<evidence type="ECO:0000256" key="1">
    <source>
        <dbReference type="SAM" id="Phobius"/>
    </source>
</evidence>
<dbReference type="AlphaFoldDB" id="A0A8K0KFZ7"/>
<accession>A0A8K0KFZ7</accession>
<reference evidence="2" key="2">
    <citation type="submission" date="2017-10" db="EMBL/GenBank/DDBJ databases">
        <title>Ladona fulva Genome sequencing and assembly.</title>
        <authorList>
            <person name="Murali S."/>
            <person name="Richards S."/>
            <person name="Bandaranaike D."/>
            <person name="Bellair M."/>
            <person name="Blankenburg K."/>
            <person name="Chao H."/>
            <person name="Dinh H."/>
            <person name="Doddapaneni H."/>
            <person name="Dugan-Rocha S."/>
            <person name="Elkadiri S."/>
            <person name="Gnanaolivu R."/>
            <person name="Hernandez B."/>
            <person name="Skinner E."/>
            <person name="Javaid M."/>
            <person name="Lee S."/>
            <person name="Li M."/>
            <person name="Ming W."/>
            <person name="Munidasa M."/>
            <person name="Muniz J."/>
            <person name="Nguyen L."/>
            <person name="Hughes D."/>
            <person name="Osuji N."/>
            <person name="Pu L.-L."/>
            <person name="Puazo M."/>
            <person name="Qu C."/>
            <person name="Quiroz J."/>
            <person name="Raj R."/>
            <person name="Weissenberger G."/>
            <person name="Xin Y."/>
            <person name="Zou X."/>
            <person name="Han Y."/>
            <person name="Worley K."/>
            <person name="Muzny D."/>
            <person name="Gibbs R."/>
        </authorList>
    </citation>
    <scope>NUCLEOTIDE SEQUENCE</scope>
    <source>
        <strain evidence="2">Sampled in the wild</strain>
    </source>
</reference>
<sequence>MHRQFLWGKLVLGLVAIVAVLQVVHLILLSRLEARHRKHTGYRGAPSVSDADEEYPSYIGVASVTPGGISPYSGGPEFGVSPYRETSAADSRIWVRRFFLDCLVK</sequence>
<evidence type="ECO:0000313" key="3">
    <source>
        <dbReference type="Proteomes" id="UP000792457"/>
    </source>
</evidence>
<gene>
    <name evidence="2" type="ORF">J437_LFUL014008</name>
</gene>
<name>A0A8K0KFZ7_LADFU</name>
<evidence type="ECO:0000313" key="2">
    <source>
        <dbReference type="EMBL" id="KAG8234549.1"/>
    </source>
</evidence>
<keyword evidence="3" id="KW-1185">Reference proteome</keyword>
<proteinExistence type="predicted"/>
<reference evidence="2" key="1">
    <citation type="submission" date="2013-04" db="EMBL/GenBank/DDBJ databases">
        <authorList>
            <person name="Qu J."/>
            <person name="Murali S.C."/>
            <person name="Bandaranaike D."/>
            <person name="Bellair M."/>
            <person name="Blankenburg K."/>
            <person name="Chao H."/>
            <person name="Dinh H."/>
            <person name="Doddapaneni H."/>
            <person name="Downs B."/>
            <person name="Dugan-Rocha S."/>
            <person name="Elkadiri S."/>
            <person name="Gnanaolivu R.D."/>
            <person name="Hernandez B."/>
            <person name="Javaid M."/>
            <person name="Jayaseelan J.C."/>
            <person name="Lee S."/>
            <person name="Li M."/>
            <person name="Ming W."/>
            <person name="Munidasa M."/>
            <person name="Muniz J."/>
            <person name="Nguyen L."/>
            <person name="Ongeri F."/>
            <person name="Osuji N."/>
            <person name="Pu L.-L."/>
            <person name="Puazo M."/>
            <person name="Qu C."/>
            <person name="Quiroz J."/>
            <person name="Raj R."/>
            <person name="Weissenberger G."/>
            <person name="Xin Y."/>
            <person name="Zou X."/>
            <person name="Han Y."/>
            <person name="Richards S."/>
            <person name="Worley K."/>
            <person name="Muzny D."/>
            <person name="Gibbs R."/>
        </authorList>
    </citation>
    <scope>NUCLEOTIDE SEQUENCE</scope>
    <source>
        <strain evidence="2">Sampled in the wild</strain>
    </source>
</reference>
<keyword evidence="1" id="KW-1133">Transmembrane helix</keyword>
<dbReference type="Proteomes" id="UP000792457">
    <property type="component" value="Unassembled WGS sequence"/>
</dbReference>
<keyword evidence="1" id="KW-0472">Membrane</keyword>
<protein>
    <submittedName>
        <fullName evidence="2">Uncharacterized protein</fullName>
    </submittedName>
</protein>
<feature type="transmembrane region" description="Helical" evidence="1">
    <location>
        <begin position="6"/>
        <end position="29"/>
    </location>
</feature>
<organism evidence="2 3">
    <name type="scientific">Ladona fulva</name>
    <name type="common">Scarce chaser dragonfly</name>
    <name type="synonym">Libellula fulva</name>
    <dbReference type="NCBI Taxonomy" id="123851"/>
    <lineage>
        <taxon>Eukaryota</taxon>
        <taxon>Metazoa</taxon>
        <taxon>Ecdysozoa</taxon>
        <taxon>Arthropoda</taxon>
        <taxon>Hexapoda</taxon>
        <taxon>Insecta</taxon>
        <taxon>Pterygota</taxon>
        <taxon>Palaeoptera</taxon>
        <taxon>Odonata</taxon>
        <taxon>Epiprocta</taxon>
        <taxon>Anisoptera</taxon>
        <taxon>Libelluloidea</taxon>
        <taxon>Libellulidae</taxon>
        <taxon>Ladona</taxon>
    </lineage>
</organism>
<keyword evidence="1" id="KW-0812">Transmembrane</keyword>
<dbReference type="EMBL" id="KZ308825">
    <property type="protein sequence ID" value="KAG8234549.1"/>
    <property type="molecule type" value="Genomic_DNA"/>
</dbReference>
<comment type="caution">
    <text evidence="2">The sequence shown here is derived from an EMBL/GenBank/DDBJ whole genome shotgun (WGS) entry which is preliminary data.</text>
</comment>